<name>W0GQT6_9MOLU</name>
<dbReference type="HOGENOM" id="CLU_148700_0_0_14"/>
<organism evidence="1 2">
    <name type="scientific">Spiroplasma mirum ATCC 29335</name>
    <dbReference type="NCBI Taxonomy" id="838561"/>
    <lineage>
        <taxon>Bacteria</taxon>
        <taxon>Bacillati</taxon>
        <taxon>Mycoplasmatota</taxon>
        <taxon>Mollicutes</taxon>
        <taxon>Entomoplasmatales</taxon>
        <taxon>Spiroplasmataceae</taxon>
        <taxon>Spiroplasma</taxon>
    </lineage>
</organism>
<evidence type="ECO:0000313" key="2">
    <source>
        <dbReference type="Proteomes" id="UP000019260"/>
    </source>
</evidence>
<dbReference type="Proteomes" id="UP000019260">
    <property type="component" value="Chromosome"/>
</dbReference>
<dbReference type="KEGG" id="smir:SMM_0478"/>
<proteinExistence type="predicted"/>
<evidence type="ECO:0000313" key="1">
    <source>
        <dbReference type="EMBL" id="AHI57915.1"/>
    </source>
</evidence>
<sequence>MTEKSEKMGLIGNFLYRLRKKEQKHKKHYRQFHEEHLLIVNGIIKNVNIKTIRTFRDKFENLIQPKDINVKNGYLIRKAHAFNSFGIFYKLDVVFCNKNFQVINLIPNFTSQKVSYYFPECYFIYCFAPGMINFLEIKQNDIVRIS</sequence>
<dbReference type="OrthoDB" id="389136at2"/>
<dbReference type="RefSeq" id="WP_148552292.1">
    <property type="nucleotide sequence ID" value="NZ_CP002082.1"/>
</dbReference>
<dbReference type="PATRIC" id="fig|838561.3.peg.552"/>
<dbReference type="KEGG" id="smia:P344_02855"/>
<accession>W0GQT6</accession>
<protein>
    <submittedName>
        <fullName evidence="1">Uncharacterized protein</fullName>
    </submittedName>
</protein>
<dbReference type="AlphaFoldDB" id="W0GQT6"/>
<keyword evidence="2" id="KW-1185">Reference proteome</keyword>
<dbReference type="STRING" id="838561.P344_02855"/>
<gene>
    <name evidence="1" type="ORF">P344_02855</name>
</gene>
<dbReference type="EMBL" id="CP006720">
    <property type="protein sequence ID" value="AHI57915.1"/>
    <property type="molecule type" value="Genomic_DNA"/>
</dbReference>
<reference evidence="1 2" key="1">
    <citation type="submission" date="2013-09" db="EMBL/GenBank/DDBJ databases">
        <title>Complete genome sequence of Spiroplasma mirum suckling mouse cataract agent.</title>
        <authorList>
            <person name="Landry C.A."/>
            <person name="Bastian F.O."/>
            <person name="Thune R.L."/>
        </authorList>
    </citation>
    <scope>NUCLEOTIDE SEQUENCE [LARGE SCALE GENOMIC DNA]</scope>
    <source>
        <strain evidence="1 2">SMCA</strain>
    </source>
</reference>